<dbReference type="EMBL" id="CP046415">
    <property type="protein sequence ID" value="QGT79496.1"/>
    <property type="molecule type" value="Genomic_DNA"/>
</dbReference>
<keyword evidence="3" id="KW-1185">Reference proteome</keyword>
<gene>
    <name evidence="2" type="ORF">GM160_11760</name>
</gene>
<dbReference type="AlphaFoldDB" id="A0A6I6CYL5"/>
<reference evidence="2 3" key="1">
    <citation type="submission" date="2019-11" db="EMBL/GenBank/DDBJ databases">
        <authorList>
            <person name="Zhang J."/>
            <person name="Sun C."/>
        </authorList>
    </citation>
    <scope>NUCLEOTIDE SEQUENCE [LARGE SCALE GENOMIC DNA]</scope>
    <source>
        <strain evidence="3">sp2</strain>
    </source>
</reference>
<dbReference type="PROSITE" id="PS50112">
    <property type="entry name" value="PAS"/>
    <property type="match status" value="1"/>
</dbReference>
<protein>
    <submittedName>
        <fullName evidence="2">PAS domain S-box protein</fullName>
    </submittedName>
</protein>
<dbReference type="Gene3D" id="3.30.450.20">
    <property type="entry name" value="PAS domain"/>
    <property type="match status" value="1"/>
</dbReference>
<evidence type="ECO:0000313" key="2">
    <source>
        <dbReference type="EMBL" id="QGT79496.1"/>
    </source>
</evidence>
<proteinExistence type="predicted"/>
<dbReference type="NCBIfam" id="TIGR00229">
    <property type="entry name" value="sensory_box"/>
    <property type="match status" value="1"/>
</dbReference>
<dbReference type="InterPro" id="IPR013655">
    <property type="entry name" value="PAS_fold_3"/>
</dbReference>
<dbReference type="KEGG" id="ghl:GM160_11760"/>
<sequence>MLSMEYQPPIDIRQVTGHVVGLGSHRALQSKTDCRGIITQASRSLAEISGFAVDELIGQPHNILRHPDMPDTVYYLMWQTIQADDEFFGIVKNRCKNGDHYWVLTRVAPIVREGQTQGYTSARFLPRADVVPEWERLFADMRAAEQRSGHDDQRRFAPAVEVMNRFVRRHGYANLQQMVLSSRG</sequence>
<dbReference type="InterPro" id="IPR035965">
    <property type="entry name" value="PAS-like_dom_sf"/>
</dbReference>
<organism evidence="2 3">
    <name type="scientific">Guyparkeria halophila</name>
    <dbReference type="NCBI Taxonomy" id="47960"/>
    <lineage>
        <taxon>Bacteria</taxon>
        <taxon>Pseudomonadati</taxon>
        <taxon>Pseudomonadota</taxon>
        <taxon>Gammaproteobacteria</taxon>
        <taxon>Chromatiales</taxon>
        <taxon>Thioalkalibacteraceae</taxon>
        <taxon>Guyparkeria</taxon>
    </lineage>
</organism>
<name>A0A6I6CYL5_9GAMM</name>
<dbReference type="SUPFAM" id="SSF55785">
    <property type="entry name" value="PYP-like sensor domain (PAS domain)"/>
    <property type="match status" value="1"/>
</dbReference>
<dbReference type="CDD" id="cd00130">
    <property type="entry name" value="PAS"/>
    <property type="match status" value="1"/>
</dbReference>
<dbReference type="RefSeq" id="WP_156575272.1">
    <property type="nucleotide sequence ID" value="NZ_CP046415.1"/>
</dbReference>
<evidence type="ECO:0000259" key="1">
    <source>
        <dbReference type="PROSITE" id="PS50112"/>
    </source>
</evidence>
<dbReference type="Proteomes" id="UP000427716">
    <property type="component" value="Chromosome"/>
</dbReference>
<evidence type="ECO:0000313" key="3">
    <source>
        <dbReference type="Proteomes" id="UP000427716"/>
    </source>
</evidence>
<accession>A0A6I6CYL5</accession>
<dbReference type="InterPro" id="IPR000014">
    <property type="entry name" value="PAS"/>
</dbReference>
<feature type="domain" description="PAS" evidence="1">
    <location>
        <begin position="33"/>
        <end position="84"/>
    </location>
</feature>
<dbReference type="Pfam" id="PF08447">
    <property type="entry name" value="PAS_3"/>
    <property type="match status" value="1"/>
</dbReference>